<dbReference type="eggNOG" id="COG1196">
    <property type="taxonomic scope" value="Bacteria"/>
</dbReference>
<feature type="coiled-coil region" evidence="2">
    <location>
        <begin position="413"/>
        <end position="440"/>
    </location>
</feature>
<gene>
    <name evidence="5" type="ORF">A176_001975</name>
</gene>
<dbReference type="GO" id="GO:0007062">
    <property type="term" value="P:sister chromatid cohesion"/>
    <property type="evidence" value="ECO:0007669"/>
    <property type="project" value="InterPro"/>
</dbReference>
<feature type="coiled-coil region" evidence="2">
    <location>
        <begin position="171"/>
        <end position="219"/>
    </location>
</feature>
<dbReference type="SUPFAM" id="SSF75553">
    <property type="entry name" value="Smc hinge domain"/>
    <property type="match status" value="1"/>
</dbReference>
<dbReference type="Gene3D" id="1.20.1060.20">
    <property type="match status" value="1"/>
</dbReference>
<feature type="coiled-coil region" evidence="2">
    <location>
        <begin position="252"/>
        <end position="335"/>
    </location>
</feature>
<feature type="region of interest" description="Disordered" evidence="3">
    <location>
        <begin position="664"/>
        <end position="732"/>
    </location>
</feature>
<dbReference type="InterPro" id="IPR036277">
    <property type="entry name" value="SMC_hinge_sf"/>
</dbReference>
<evidence type="ECO:0000256" key="1">
    <source>
        <dbReference type="ARBA" id="ARBA00023054"/>
    </source>
</evidence>
<dbReference type="Proteomes" id="UP000009026">
    <property type="component" value="Chromosome"/>
</dbReference>
<organism evidence="5 6">
    <name type="scientific">Pseudomyxococcus hansupus</name>
    <dbReference type="NCBI Taxonomy" id="1297742"/>
    <lineage>
        <taxon>Bacteria</taxon>
        <taxon>Pseudomonadati</taxon>
        <taxon>Myxococcota</taxon>
        <taxon>Myxococcia</taxon>
        <taxon>Myxococcales</taxon>
        <taxon>Cystobacterineae</taxon>
        <taxon>Myxococcaceae</taxon>
        <taxon>Pseudomyxococcus</taxon>
    </lineage>
</organism>
<dbReference type="InterPro" id="IPR011890">
    <property type="entry name" value="SMC_prok"/>
</dbReference>
<evidence type="ECO:0000259" key="4">
    <source>
        <dbReference type="SMART" id="SM00968"/>
    </source>
</evidence>
<dbReference type="NCBIfam" id="TIGR02168">
    <property type="entry name" value="SMC_prok_B"/>
    <property type="match status" value="1"/>
</dbReference>
<dbReference type="SUPFAM" id="SSF52540">
    <property type="entry name" value="P-loop containing nucleoside triphosphate hydrolases"/>
    <property type="match status" value="1"/>
</dbReference>
<proteinExistence type="predicted"/>
<dbReference type="InterPro" id="IPR010935">
    <property type="entry name" value="SMC_hinge"/>
</dbReference>
<accession>A0A0H4WU41</accession>
<dbReference type="Pfam" id="PF06470">
    <property type="entry name" value="SMC_hinge"/>
    <property type="match status" value="1"/>
</dbReference>
<protein>
    <submittedName>
        <fullName evidence="5">Chromosome partition protein smc</fullName>
    </submittedName>
</protein>
<dbReference type="GO" id="GO:0030261">
    <property type="term" value="P:chromosome condensation"/>
    <property type="evidence" value="ECO:0007669"/>
    <property type="project" value="InterPro"/>
</dbReference>
<sequence>MRIKRLDITGFKSFMERSVFTFDEGVTGIVGPNGCGKSNVVDAIRWVMGEQSAKNLRGRGMEDVIFNGSENKPPLSMAEVSLTFIVDETDQLSPQYQGFSEVTVTRRLFRNGDSEYLINKTQCRLLDITELFLGTGVGTKAYSIIEQGRVGLIVSSKPEDRRHLLEEAAGVTKYKARRKAAERKMEATDANLLRVTDITNELEKRLEALSRQSKKAEKYKKLKSRMRDIDLHAATHRQLELMAEKKMLQSRLENLGSEERESLDRVKELEETITRRRAELETETAALQALAAEVHTLESSLQRDTQEMSFGQRNLEETRARVAAAQAELDGLVARKTEMSDAMAAREAELSGIAGSWKEDEVAMQVAQEELRRVSQLQTEVALRLEQERAGLVAVATRLANHESNLVNLARQRGDLDGRRAKLQGELETLRAQELELENVRGDVAKRVEDTRHLAAELAERKGQEEDALTRTRTAFTENEIEVIALREELSDKRSRLSTLEDIQKNYDGFDRGVRAVMTRAGVTPREQGIFGLVADVITVTPRYERAVEAALGERLQHVIVESRDKGVELVEYLKGHAEGRGSFLPVPALDALPPPLEPDFSRPGVLAHALREVTCEEALTPLVQLLLADVIVVQDVATARAWAESGGPACTLVTQEGEVFRPTAPSSAVSARARPWARSRRSAKSPSWPPRWPGWRSATTRFSPATTRSRSRWGTRRASSRAWPRTSTPRS</sequence>
<feature type="compositionally biased region" description="Low complexity" evidence="3">
    <location>
        <begin position="664"/>
        <end position="675"/>
    </location>
</feature>
<dbReference type="Gene3D" id="3.40.50.300">
    <property type="entry name" value="P-loop containing nucleotide triphosphate hydrolases"/>
    <property type="match status" value="1"/>
</dbReference>
<dbReference type="KEGG" id="mym:A176_001975"/>
<dbReference type="AlphaFoldDB" id="A0A0H4WU41"/>
<feature type="compositionally biased region" description="Basic residues" evidence="3">
    <location>
        <begin position="710"/>
        <end position="720"/>
    </location>
</feature>
<evidence type="ECO:0000313" key="5">
    <source>
        <dbReference type="EMBL" id="AKQ65063.1"/>
    </source>
</evidence>
<dbReference type="Pfam" id="PF02463">
    <property type="entry name" value="SMC_N"/>
    <property type="match status" value="1"/>
</dbReference>
<evidence type="ECO:0000256" key="3">
    <source>
        <dbReference type="SAM" id="MobiDB-lite"/>
    </source>
</evidence>
<dbReference type="PATRIC" id="fig|1297742.4.peg.1998"/>
<dbReference type="SMART" id="SM00968">
    <property type="entry name" value="SMC_hinge"/>
    <property type="match status" value="1"/>
</dbReference>
<dbReference type="Gene3D" id="3.30.70.1620">
    <property type="match status" value="1"/>
</dbReference>
<dbReference type="GO" id="GO:0005524">
    <property type="term" value="F:ATP binding"/>
    <property type="evidence" value="ECO:0007669"/>
    <property type="project" value="InterPro"/>
</dbReference>
<reference evidence="5 6" key="1">
    <citation type="journal article" date="2016" name="PLoS ONE">
        <title>Complete Genome Sequence and Comparative Genomics of a Novel Myxobacterium Myxococcus hansupus.</title>
        <authorList>
            <person name="Sharma G."/>
            <person name="Narwani T."/>
            <person name="Subramanian S."/>
        </authorList>
    </citation>
    <scope>NUCLEOTIDE SEQUENCE [LARGE SCALE GENOMIC DNA]</scope>
    <source>
        <strain evidence="6">mixupus</strain>
    </source>
</reference>
<evidence type="ECO:0000313" key="6">
    <source>
        <dbReference type="Proteomes" id="UP000009026"/>
    </source>
</evidence>
<evidence type="ECO:0000256" key="2">
    <source>
        <dbReference type="SAM" id="Coils"/>
    </source>
</evidence>
<dbReference type="STRING" id="1297742.A176_001975"/>
<dbReference type="GO" id="GO:0005694">
    <property type="term" value="C:chromosome"/>
    <property type="evidence" value="ECO:0007669"/>
    <property type="project" value="InterPro"/>
</dbReference>
<dbReference type="PANTHER" id="PTHR43977">
    <property type="entry name" value="STRUCTURAL MAINTENANCE OF CHROMOSOMES PROTEIN 3"/>
    <property type="match status" value="1"/>
</dbReference>
<feature type="domain" description="SMC hinge" evidence="4">
    <location>
        <begin position="528"/>
        <end position="644"/>
    </location>
</feature>
<keyword evidence="1 2" id="KW-0175">Coiled coil</keyword>
<dbReference type="InterPro" id="IPR027417">
    <property type="entry name" value="P-loop_NTPase"/>
</dbReference>
<keyword evidence="6" id="KW-1185">Reference proteome</keyword>
<name>A0A0H4WU41_9BACT</name>
<dbReference type="InterPro" id="IPR003395">
    <property type="entry name" value="RecF/RecN/SMC_N"/>
</dbReference>
<dbReference type="EMBL" id="CP012109">
    <property type="protein sequence ID" value="AKQ65063.1"/>
    <property type="molecule type" value="Genomic_DNA"/>
</dbReference>